<keyword evidence="2" id="KW-0698">rRNA processing</keyword>
<name>A0ABV5I2Z4_9RHOB</name>
<evidence type="ECO:0000256" key="5">
    <source>
        <dbReference type="ARBA" id="ARBA00022691"/>
    </source>
</evidence>
<reference evidence="7 8" key="1">
    <citation type="submission" date="2024-09" db="EMBL/GenBank/DDBJ databases">
        <authorList>
            <person name="Sun Q."/>
            <person name="Mori K."/>
        </authorList>
    </citation>
    <scope>NUCLEOTIDE SEQUENCE [LARGE SCALE GENOMIC DNA]</scope>
    <source>
        <strain evidence="7 8">CECT 9424</strain>
    </source>
</reference>
<dbReference type="EMBL" id="JBHMEC010000026">
    <property type="protein sequence ID" value="MFB9151058.1"/>
    <property type="molecule type" value="Genomic_DNA"/>
</dbReference>
<dbReference type="PANTHER" id="PTHR47816:SF4">
    <property type="entry name" value="RIBOSOMAL RNA SMALL SUBUNIT METHYLTRANSFERASE C"/>
    <property type="match status" value="1"/>
</dbReference>
<dbReference type="InterPro" id="IPR046977">
    <property type="entry name" value="RsmC/RlmG"/>
</dbReference>
<keyword evidence="3 7" id="KW-0489">Methyltransferase</keyword>
<evidence type="ECO:0000313" key="8">
    <source>
        <dbReference type="Proteomes" id="UP001589670"/>
    </source>
</evidence>
<proteinExistence type="predicted"/>
<gene>
    <name evidence="7" type="ORF">ACFFU4_15005</name>
</gene>
<dbReference type="Pfam" id="PF05175">
    <property type="entry name" value="MTS"/>
    <property type="match status" value="1"/>
</dbReference>
<dbReference type="PANTHER" id="PTHR47816">
    <property type="entry name" value="RIBOSOMAL RNA SMALL SUBUNIT METHYLTRANSFERASE C"/>
    <property type="match status" value="1"/>
</dbReference>
<accession>A0ABV5I2Z4</accession>
<dbReference type="EC" id="2.1.1.172" evidence="7"/>
<dbReference type="RefSeq" id="WP_377070627.1">
    <property type="nucleotide sequence ID" value="NZ_JBHMEC010000026.1"/>
</dbReference>
<feature type="domain" description="Methyltransferase small" evidence="6">
    <location>
        <begin position="159"/>
        <end position="322"/>
    </location>
</feature>
<keyword evidence="1" id="KW-0963">Cytoplasm</keyword>
<comment type="caution">
    <text evidence="7">The sequence shown here is derived from an EMBL/GenBank/DDBJ whole genome shotgun (WGS) entry which is preliminary data.</text>
</comment>
<organism evidence="7 8">
    <name type="scientific">Roseovarius ramblicola</name>
    <dbReference type="NCBI Taxonomy" id="2022336"/>
    <lineage>
        <taxon>Bacteria</taxon>
        <taxon>Pseudomonadati</taxon>
        <taxon>Pseudomonadota</taxon>
        <taxon>Alphaproteobacteria</taxon>
        <taxon>Rhodobacterales</taxon>
        <taxon>Roseobacteraceae</taxon>
        <taxon>Roseovarius</taxon>
    </lineage>
</organism>
<keyword evidence="4 7" id="KW-0808">Transferase</keyword>
<dbReference type="GO" id="GO:0052916">
    <property type="term" value="F:23S rRNA (guanine(1835)-N(2))-methyltransferase activity"/>
    <property type="evidence" value="ECO:0007669"/>
    <property type="project" value="UniProtKB-EC"/>
</dbReference>
<protein>
    <submittedName>
        <fullName evidence="7">Class I SAM-dependent methyltransferase</fullName>
        <ecNumber evidence="7">2.1.1.172</ecNumber>
        <ecNumber evidence="7">2.1.1.174</ecNumber>
    </submittedName>
</protein>
<keyword evidence="8" id="KW-1185">Reference proteome</keyword>
<dbReference type="EC" id="2.1.1.174" evidence="7"/>
<keyword evidence="5" id="KW-0949">S-adenosyl-L-methionine</keyword>
<dbReference type="InterPro" id="IPR029063">
    <property type="entry name" value="SAM-dependent_MTases_sf"/>
</dbReference>
<dbReference type="SUPFAM" id="SSF53335">
    <property type="entry name" value="S-adenosyl-L-methionine-dependent methyltransferases"/>
    <property type="match status" value="1"/>
</dbReference>
<dbReference type="InterPro" id="IPR007848">
    <property type="entry name" value="Small_mtfrase_dom"/>
</dbReference>
<evidence type="ECO:0000256" key="1">
    <source>
        <dbReference type="ARBA" id="ARBA00022490"/>
    </source>
</evidence>
<dbReference type="InterPro" id="IPR002052">
    <property type="entry name" value="DNA_methylase_N6_adenine_CS"/>
</dbReference>
<sequence>MGLATRLTLALSGGHVTLPGAGRIAVFGPRAGADLSALPEDRVQVITTLRPDFDHFTAQGFDRATAPSGRYAAAVVCLPRARTLAQAMVAQAAACTDGPVIIDGNKTDGIESMLRALRAHPRATPGAPLSKAHGKLFALAPGADLADWQAGGPQRIEGGFVTAPGCFSADGIDPGSMMLADTLPATLGARVIDLGAGWGYLSARALARDGIEQLDLVEADHAALDCAQLNVTDPRAHLHWADATAWRPEHPADTVITNPPFHTGRAADPALGRAFIAAAARMLKPSGALWLVANRHLPYETTLAQNFKRVEEAAGDTRFKILHASHPSRQRR</sequence>
<evidence type="ECO:0000256" key="2">
    <source>
        <dbReference type="ARBA" id="ARBA00022552"/>
    </source>
</evidence>
<evidence type="ECO:0000256" key="4">
    <source>
        <dbReference type="ARBA" id="ARBA00022679"/>
    </source>
</evidence>
<dbReference type="CDD" id="cd02440">
    <property type="entry name" value="AdoMet_MTases"/>
    <property type="match status" value="1"/>
</dbReference>
<dbReference type="Gene3D" id="3.40.50.150">
    <property type="entry name" value="Vaccinia Virus protein VP39"/>
    <property type="match status" value="2"/>
</dbReference>
<evidence type="ECO:0000313" key="7">
    <source>
        <dbReference type="EMBL" id="MFB9151058.1"/>
    </source>
</evidence>
<dbReference type="PROSITE" id="PS00092">
    <property type="entry name" value="N6_MTASE"/>
    <property type="match status" value="1"/>
</dbReference>
<dbReference type="Proteomes" id="UP001589670">
    <property type="component" value="Unassembled WGS sequence"/>
</dbReference>
<evidence type="ECO:0000259" key="6">
    <source>
        <dbReference type="Pfam" id="PF05175"/>
    </source>
</evidence>
<dbReference type="GO" id="GO:0052914">
    <property type="term" value="F:16S rRNA (guanine(1207)-N(2))-methyltransferase activity"/>
    <property type="evidence" value="ECO:0007669"/>
    <property type="project" value="UniProtKB-EC"/>
</dbReference>
<evidence type="ECO:0000256" key="3">
    <source>
        <dbReference type="ARBA" id="ARBA00022603"/>
    </source>
</evidence>